<evidence type="ECO:0000256" key="3">
    <source>
        <dbReference type="ARBA" id="ARBA00023163"/>
    </source>
</evidence>
<dbReference type="InterPro" id="IPR000485">
    <property type="entry name" value="AsnC-type_HTH_dom"/>
</dbReference>
<dbReference type="InterPro" id="IPR011711">
    <property type="entry name" value="GntR_C"/>
</dbReference>
<dbReference type="CDD" id="cd07377">
    <property type="entry name" value="WHTH_GntR"/>
    <property type="match status" value="1"/>
</dbReference>
<dbReference type="PANTHER" id="PTHR43537">
    <property type="entry name" value="TRANSCRIPTIONAL REGULATOR, GNTR FAMILY"/>
    <property type="match status" value="1"/>
</dbReference>
<dbReference type="InterPro" id="IPR036390">
    <property type="entry name" value="WH_DNA-bd_sf"/>
</dbReference>
<evidence type="ECO:0000256" key="1">
    <source>
        <dbReference type="ARBA" id="ARBA00023015"/>
    </source>
</evidence>
<comment type="caution">
    <text evidence="5">The sequence shown here is derived from an EMBL/GenBank/DDBJ whole genome shotgun (WGS) entry which is preliminary data.</text>
</comment>
<dbReference type="SUPFAM" id="SSF46785">
    <property type="entry name" value="Winged helix' DNA-binding domain"/>
    <property type="match status" value="1"/>
</dbReference>
<sequence>MRTTPHPEATDHLALSGTIYQRVHEHIRGDILSGQIPPGTRLKISELAQRYGLSHMPVREALQRLQGEGLVILSPNRGASVRRMDAHFIRSLFDIREALEGFLTNQAASQITPQLLERLADTQRHYDAAVQTGELHACIPLNRSFHEAILQVTGNEEALRLLSRHTSLISALRARFGYAPDRLRLVQQEHWALLEALRRGDGPVAQRIHMAHVRRSADDMLQMMEAAAHPVVTA</sequence>
<dbReference type="InterPro" id="IPR000524">
    <property type="entry name" value="Tscrpt_reg_HTH_GntR"/>
</dbReference>
<proteinExistence type="predicted"/>
<evidence type="ECO:0000256" key="2">
    <source>
        <dbReference type="ARBA" id="ARBA00023125"/>
    </source>
</evidence>
<evidence type="ECO:0000313" key="6">
    <source>
        <dbReference type="Proteomes" id="UP001201985"/>
    </source>
</evidence>
<dbReference type="RefSeq" id="WP_241793028.1">
    <property type="nucleotide sequence ID" value="NZ_JALBUU010000004.1"/>
</dbReference>
<dbReference type="PRINTS" id="PR00033">
    <property type="entry name" value="HTHASNC"/>
</dbReference>
<dbReference type="Pfam" id="PF00392">
    <property type="entry name" value="GntR"/>
    <property type="match status" value="1"/>
</dbReference>
<dbReference type="SMART" id="SM00345">
    <property type="entry name" value="HTH_GNTR"/>
    <property type="match status" value="1"/>
</dbReference>
<dbReference type="InterPro" id="IPR036388">
    <property type="entry name" value="WH-like_DNA-bd_sf"/>
</dbReference>
<evidence type="ECO:0000259" key="4">
    <source>
        <dbReference type="PROSITE" id="PS50949"/>
    </source>
</evidence>
<reference evidence="5 6" key="1">
    <citation type="submission" date="2022-03" db="EMBL/GenBank/DDBJ databases">
        <title>Complete genome analysis of Roseomonas KG 17.1 : a prolific producer of plant growth promoters.</title>
        <authorList>
            <person name="Saadouli I."/>
            <person name="Najjari A."/>
            <person name="Mosbah A."/>
            <person name="Ouzari H.I."/>
        </authorList>
    </citation>
    <scope>NUCLEOTIDE SEQUENCE [LARGE SCALE GENOMIC DNA]</scope>
    <source>
        <strain evidence="5 6">KG17-1</strain>
    </source>
</reference>
<dbReference type="Gene3D" id="1.10.10.10">
    <property type="entry name" value="Winged helix-like DNA-binding domain superfamily/Winged helix DNA-binding domain"/>
    <property type="match status" value="1"/>
</dbReference>
<protein>
    <submittedName>
        <fullName evidence="5">GntR family transcriptional regulator</fullName>
    </submittedName>
</protein>
<dbReference type="Proteomes" id="UP001201985">
    <property type="component" value="Unassembled WGS sequence"/>
</dbReference>
<dbReference type="PANTHER" id="PTHR43537:SF24">
    <property type="entry name" value="GLUCONATE OPERON TRANSCRIPTIONAL REPRESSOR"/>
    <property type="match status" value="1"/>
</dbReference>
<dbReference type="SMART" id="SM00895">
    <property type="entry name" value="FCD"/>
    <property type="match status" value="1"/>
</dbReference>
<keyword evidence="3" id="KW-0804">Transcription</keyword>
<dbReference type="InterPro" id="IPR008920">
    <property type="entry name" value="TF_FadR/GntR_C"/>
</dbReference>
<keyword evidence="2" id="KW-0238">DNA-binding</keyword>
<dbReference type="Pfam" id="PF07729">
    <property type="entry name" value="FCD"/>
    <property type="match status" value="1"/>
</dbReference>
<name>A0ABS9W697_9PROT</name>
<evidence type="ECO:0000313" key="5">
    <source>
        <dbReference type="EMBL" id="MCI0754738.1"/>
    </source>
</evidence>
<gene>
    <name evidence="5" type="ORF">MON41_13320</name>
</gene>
<dbReference type="EMBL" id="JALBUU010000004">
    <property type="protein sequence ID" value="MCI0754738.1"/>
    <property type="molecule type" value="Genomic_DNA"/>
</dbReference>
<keyword evidence="1" id="KW-0805">Transcription regulation</keyword>
<keyword evidence="6" id="KW-1185">Reference proteome</keyword>
<organism evidence="5 6">
    <name type="scientific">Teichococcus vastitatis</name>
    <dbReference type="NCBI Taxonomy" id="2307076"/>
    <lineage>
        <taxon>Bacteria</taxon>
        <taxon>Pseudomonadati</taxon>
        <taxon>Pseudomonadota</taxon>
        <taxon>Alphaproteobacteria</taxon>
        <taxon>Acetobacterales</taxon>
        <taxon>Roseomonadaceae</taxon>
        <taxon>Roseomonas</taxon>
    </lineage>
</organism>
<dbReference type="SUPFAM" id="SSF48008">
    <property type="entry name" value="GntR ligand-binding domain-like"/>
    <property type="match status" value="1"/>
</dbReference>
<dbReference type="PROSITE" id="PS50949">
    <property type="entry name" value="HTH_GNTR"/>
    <property type="match status" value="1"/>
</dbReference>
<feature type="domain" description="HTH gntR-type" evidence="4">
    <location>
        <begin position="17"/>
        <end position="84"/>
    </location>
</feature>
<accession>A0ABS9W697</accession>
<dbReference type="Gene3D" id="1.20.120.530">
    <property type="entry name" value="GntR ligand-binding domain-like"/>
    <property type="match status" value="1"/>
</dbReference>